<evidence type="ECO:0000313" key="3">
    <source>
        <dbReference type="EMBL" id="MBP1938004.1"/>
    </source>
</evidence>
<dbReference type="SUPFAM" id="SSF52266">
    <property type="entry name" value="SGNH hydrolase"/>
    <property type="match status" value="1"/>
</dbReference>
<comment type="caution">
    <text evidence="3">The sequence shown here is derived from an EMBL/GenBank/DDBJ whole genome shotgun (WGS) entry which is preliminary data.</text>
</comment>
<dbReference type="RefSeq" id="WP_209851700.1">
    <property type="nucleotide sequence ID" value="NZ_CBCRVE010000010.1"/>
</dbReference>
<evidence type="ECO:0000313" key="4">
    <source>
        <dbReference type="Proteomes" id="UP001519273"/>
    </source>
</evidence>
<organism evidence="3 4">
    <name type="scientific">Paenibacillus sediminis</name>
    <dbReference type="NCBI Taxonomy" id="664909"/>
    <lineage>
        <taxon>Bacteria</taxon>
        <taxon>Bacillati</taxon>
        <taxon>Bacillota</taxon>
        <taxon>Bacilli</taxon>
        <taxon>Bacillales</taxon>
        <taxon>Paenibacillaceae</taxon>
        <taxon>Paenibacillus</taxon>
    </lineage>
</organism>
<dbReference type="InterPro" id="IPR036582">
    <property type="entry name" value="Mao_N_sf"/>
</dbReference>
<dbReference type="PANTHER" id="PTHR30383">
    <property type="entry name" value="THIOESTERASE 1/PROTEASE 1/LYSOPHOSPHOLIPASE L1"/>
    <property type="match status" value="1"/>
</dbReference>
<gene>
    <name evidence="3" type="ORF">J2Z20_002921</name>
</gene>
<dbReference type="Pfam" id="PF07833">
    <property type="entry name" value="Cu_amine_oxidN1"/>
    <property type="match status" value="1"/>
</dbReference>
<name>A0ABS4H653_9BACL</name>
<accession>A0ABS4H653</accession>
<dbReference type="Proteomes" id="UP001519273">
    <property type="component" value="Unassembled WGS sequence"/>
</dbReference>
<dbReference type="Gene3D" id="3.30.457.10">
    <property type="entry name" value="Copper amine oxidase-like, N-terminal domain"/>
    <property type="match status" value="1"/>
</dbReference>
<feature type="chain" id="PRO_5047015585" evidence="1">
    <location>
        <begin position="32"/>
        <end position="419"/>
    </location>
</feature>
<keyword evidence="4" id="KW-1185">Reference proteome</keyword>
<dbReference type="Pfam" id="PF00657">
    <property type="entry name" value="Lipase_GDSL"/>
    <property type="match status" value="1"/>
</dbReference>
<reference evidence="3 4" key="1">
    <citation type="submission" date="2021-03" db="EMBL/GenBank/DDBJ databases">
        <title>Genomic Encyclopedia of Type Strains, Phase IV (KMG-IV): sequencing the most valuable type-strain genomes for metagenomic binning, comparative biology and taxonomic classification.</title>
        <authorList>
            <person name="Goeker M."/>
        </authorList>
    </citation>
    <scope>NUCLEOTIDE SEQUENCE [LARGE SCALE GENOMIC DNA]</scope>
    <source>
        <strain evidence="3 4">DSM 23491</strain>
    </source>
</reference>
<dbReference type="InterPro" id="IPR012854">
    <property type="entry name" value="Cu_amine_oxidase-like_N"/>
</dbReference>
<protein>
    <submittedName>
        <fullName evidence="3">Lysophospholipase L1-like esterase</fullName>
    </submittedName>
</protein>
<evidence type="ECO:0000256" key="1">
    <source>
        <dbReference type="SAM" id="SignalP"/>
    </source>
</evidence>
<dbReference type="SUPFAM" id="SSF55383">
    <property type="entry name" value="Copper amine oxidase, domain N"/>
    <property type="match status" value="2"/>
</dbReference>
<proteinExistence type="predicted"/>
<evidence type="ECO:0000259" key="2">
    <source>
        <dbReference type="Pfam" id="PF07833"/>
    </source>
</evidence>
<dbReference type="PANTHER" id="PTHR30383:SF27">
    <property type="entry name" value="SPORE GERMINATION LIPASE LIPC"/>
    <property type="match status" value="1"/>
</dbReference>
<feature type="domain" description="Copper amine oxidase-like N-terminal" evidence="2">
    <location>
        <begin position="306"/>
        <end position="415"/>
    </location>
</feature>
<dbReference type="Gene3D" id="3.40.50.1110">
    <property type="entry name" value="SGNH hydrolase"/>
    <property type="match status" value="1"/>
</dbReference>
<dbReference type="InterPro" id="IPR001087">
    <property type="entry name" value="GDSL"/>
</dbReference>
<dbReference type="InterPro" id="IPR036514">
    <property type="entry name" value="SGNH_hydro_sf"/>
</dbReference>
<dbReference type="InterPro" id="IPR051532">
    <property type="entry name" value="Ester_Hydrolysis_Enzymes"/>
</dbReference>
<dbReference type="EMBL" id="JAGGKP010000009">
    <property type="protein sequence ID" value="MBP1938004.1"/>
    <property type="molecule type" value="Genomic_DNA"/>
</dbReference>
<feature type="signal peptide" evidence="1">
    <location>
        <begin position="1"/>
        <end position="31"/>
    </location>
</feature>
<sequence>MGNIQAKRSFITLALLLMLLTVFTPANRAFAAGESLPSIYHIVALGDSLTAGYEPTMKDQKNPVPYGYVERLYEQGLFHGRTTFVNYGILGLKTEGLKNYIHAVKEGTSITSDGIQPGLPDPRIAQFAGGTAQTKVDLESASVITITIGGNDLSEIVEEAANLTDEQLQARVDELLIAYTNNVQSIINDIKELNGEANIVIADQYQPVPAIANKALYPKLMKVSDRFTETVDKVALEAVAKGIHVKVAHIAKEFAGNEIMYTYILQKDIHPRQSGYEAMAKVFAGVIWGEYRQVAVQGPNNTISVVVKGKELNTPYKPVLRQNTTYVAIKDIVDAMGATSKWDNHTLTATITYGDRVVSIPIGKSSITVNGQSVPVDVPAFLNMVGKESKTYVPVALLAKGLGFDVQFSNQLKTAFVNP</sequence>
<keyword evidence="1" id="KW-0732">Signal</keyword>